<dbReference type="InterPro" id="IPR045116">
    <property type="entry name" value="Clp1/Grc3"/>
</dbReference>
<protein>
    <recommendedName>
        <fullName evidence="5">Clp1 P-loop domain-containing protein</fullName>
    </recommendedName>
</protein>
<dbReference type="PANTHER" id="PTHR12755:SF3">
    <property type="entry name" value="POLYNUCLEOTIDE 5'-HYDROXYL-KINASE NOL9"/>
    <property type="match status" value="1"/>
</dbReference>
<evidence type="ECO:0000313" key="7">
    <source>
        <dbReference type="Proteomes" id="UP000009881"/>
    </source>
</evidence>
<evidence type="ECO:0000256" key="1">
    <source>
        <dbReference type="ARBA" id="ARBA00022679"/>
    </source>
</evidence>
<keyword evidence="1" id="KW-0808">Transferase</keyword>
<dbReference type="AlphaFoldDB" id="K9H475"/>
<dbReference type="SUPFAM" id="SSF52540">
    <property type="entry name" value="P-loop containing nucleoside triphosphate hydrolases"/>
    <property type="match status" value="2"/>
</dbReference>
<sequence length="280" mass="29515">MIDVPAGWHAALKAVEAGATRLLVVGGPDAGKSTFCRWLYGAAAARGFSPALLDADPGQPDVGPPAYLARTEGENAPTLAFLGVVDPMSRRRPLLDNARALAERPAHPLIVNTCGFIRGAGRFLQRDTARAVGADLALALEPEDTLAPLREALAPLPLLALPRSDCVRRRSQARRRATRAAAFATSFEQASVLEVAREGLTLEDCGAGTVDPNRLPPRLLCGVADAAGRDVALALFLEATDAAVRLLTPAAEVARLRLGGMVVERSRPGSRKNPSLSLSR</sequence>
<evidence type="ECO:0000259" key="5">
    <source>
        <dbReference type="Pfam" id="PF16575"/>
    </source>
</evidence>
<feature type="domain" description="Clp1 P-loop" evidence="5">
    <location>
        <begin position="26"/>
        <end position="188"/>
    </location>
</feature>
<dbReference type="OrthoDB" id="5800600at2"/>
<dbReference type="PANTHER" id="PTHR12755">
    <property type="entry name" value="CLEAVAGE/POLYADENYLATION FACTOR IA SUBUNIT CLP1P"/>
    <property type="match status" value="1"/>
</dbReference>
<dbReference type="EMBL" id="ANHY01000004">
    <property type="protein sequence ID" value="EKV31889.1"/>
    <property type="molecule type" value="Genomic_DNA"/>
</dbReference>
<evidence type="ECO:0000256" key="2">
    <source>
        <dbReference type="ARBA" id="ARBA00022741"/>
    </source>
</evidence>
<keyword evidence="2" id="KW-0547">Nucleotide-binding</keyword>
<keyword evidence="4" id="KW-0067">ATP-binding</keyword>
<dbReference type="GO" id="GO:0005524">
    <property type="term" value="F:ATP binding"/>
    <property type="evidence" value="ECO:0007669"/>
    <property type="project" value="UniProtKB-KW"/>
</dbReference>
<evidence type="ECO:0000313" key="6">
    <source>
        <dbReference type="EMBL" id="EKV31889.1"/>
    </source>
</evidence>
<dbReference type="Pfam" id="PF16575">
    <property type="entry name" value="CLP1_P"/>
    <property type="match status" value="1"/>
</dbReference>
<evidence type="ECO:0000256" key="4">
    <source>
        <dbReference type="ARBA" id="ARBA00022840"/>
    </source>
</evidence>
<keyword evidence="3" id="KW-0418">Kinase</keyword>
<accession>K9H475</accession>
<keyword evidence="7" id="KW-1185">Reference proteome</keyword>
<dbReference type="eggNOG" id="COG1341">
    <property type="taxonomic scope" value="Bacteria"/>
</dbReference>
<dbReference type="InterPro" id="IPR027417">
    <property type="entry name" value="P-loop_NTPase"/>
</dbReference>
<reference evidence="6 7" key="1">
    <citation type="journal article" date="2013" name="Genome Announc.">
        <title>Draft Genome Sequence of an Alphaproteobacterium, Caenispirillum salinarum AK4(T), Isolated from a Solar Saltern.</title>
        <authorList>
            <person name="Khatri I."/>
            <person name="Singh A."/>
            <person name="Korpole S."/>
            <person name="Pinnaka A.K."/>
            <person name="Subramanian S."/>
        </authorList>
    </citation>
    <scope>NUCLEOTIDE SEQUENCE [LARGE SCALE GENOMIC DNA]</scope>
    <source>
        <strain evidence="6 7">AK4</strain>
    </source>
</reference>
<evidence type="ECO:0000256" key="3">
    <source>
        <dbReference type="ARBA" id="ARBA00022777"/>
    </source>
</evidence>
<organism evidence="6 7">
    <name type="scientific">Caenispirillum salinarum AK4</name>
    <dbReference type="NCBI Taxonomy" id="1238182"/>
    <lineage>
        <taxon>Bacteria</taxon>
        <taxon>Pseudomonadati</taxon>
        <taxon>Pseudomonadota</taxon>
        <taxon>Alphaproteobacteria</taxon>
        <taxon>Rhodospirillales</taxon>
        <taxon>Novispirillaceae</taxon>
        <taxon>Caenispirillum</taxon>
    </lineage>
</organism>
<dbReference type="STRING" id="1238182.C882_2953"/>
<dbReference type="GO" id="GO:0051731">
    <property type="term" value="F:polynucleotide 5'-hydroxyl-kinase activity"/>
    <property type="evidence" value="ECO:0007669"/>
    <property type="project" value="InterPro"/>
</dbReference>
<proteinExistence type="predicted"/>
<dbReference type="GO" id="GO:0006396">
    <property type="term" value="P:RNA processing"/>
    <property type="evidence" value="ECO:0007669"/>
    <property type="project" value="InterPro"/>
</dbReference>
<dbReference type="RefSeq" id="WP_009539150.1">
    <property type="nucleotide sequence ID" value="NZ_ANHY01000004.1"/>
</dbReference>
<comment type="caution">
    <text evidence="6">The sequence shown here is derived from an EMBL/GenBank/DDBJ whole genome shotgun (WGS) entry which is preliminary data.</text>
</comment>
<dbReference type="Proteomes" id="UP000009881">
    <property type="component" value="Unassembled WGS sequence"/>
</dbReference>
<dbReference type="InterPro" id="IPR032319">
    <property type="entry name" value="CLP1_P"/>
</dbReference>
<name>K9H475_9PROT</name>
<dbReference type="Gene3D" id="3.40.50.300">
    <property type="entry name" value="P-loop containing nucleotide triphosphate hydrolases"/>
    <property type="match status" value="1"/>
</dbReference>
<gene>
    <name evidence="6" type="ORF">C882_2953</name>
</gene>